<sequence length="211" mass="23330">MPSSTQLLRYAEHYSSSKTDNGTASETPFVESATAARRRAERAAAEQRRADLELLEARRQQRKLNFLITQTELYAHFMARKLDRTAVAAAATGMQGSENSDVKASRSSSVDEQEDDDAQQILQRLDEADEYELDENSQQSADDVQAEKQPQSTESSKTLVSNSIAVAARAAAQRLGISPEEEEYDPGDPLPSYYAIATPWIPRVPGEFDGQ</sequence>
<dbReference type="EMBL" id="KV897469">
    <property type="protein sequence ID" value="OON16446.1"/>
    <property type="molecule type" value="Genomic_DNA"/>
</dbReference>
<feature type="region of interest" description="Disordered" evidence="1">
    <location>
        <begin position="92"/>
        <end position="160"/>
    </location>
</feature>
<dbReference type="InterPro" id="IPR020838">
    <property type="entry name" value="DBINO"/>
</dbReference>
<feature type="region of interest" description="Disordered" evidence="1">
    <location>
        <begin position="1"/>
        <end position="47"/>
    </location>
</feature>
<evidence type="ECO:0000256" key="1">
    <source>
        <dbReference type="SAM" id="MobiDB-lite"/>
    </source>
</evidence>
<organism evidence="3 4">
    <name type="scientific">Opisthorchis viverrini</name>
    <name type="common">Southeast Asian liver fluke</name>
    <dbReference type="NCBI Taxonomy" id="6198"/>
    <lineage>
        <taxon>Eukaryota</taxon>
        <taxon>Metazoa</taxon>
        <taxon>Spiralia</taxon>
        <taxon>Lophotrochozoa</taxon>
        <taxon>Platyhelminthes</taxon>
        <taxon>Trematoda</taxon>
        <taxon>Digenea</taxon>
        <taxon>Opisthorchiida</taxon>
        <taxon>Opisthorchiata</taxon>
        <taxon>Opisthorchiidae</taxon>
        <taxon>Opisthorchis</taxon>
    </lineage>
</organism>
<evidence type="ECO:0000313" key="3">
    <source>
        <dbReference type="EMBL" id="OON16446.1"/>
    </source>
</evidence>
<keyword evidence="4" id="KW-1185">Reference proteome</keyword>
<name>A0A1S8WPS0_OPIVI</name>
<accession>A0A1S8WPS0</accession>
<evidence type="ECO:0000259" key="2">
    <source>
        <dbReference type="PROSITE" id="PS51413"/>
    </source>
</evidence>
<dbReference type="Proteomes" id="UP000243686">
    <property type="component" value="Unassembled WGS sequence"/>
</dbReference>
<evidence type="ECO:0000313" key="4">
    <source>
        <dbReference type="Proteomes" id="UP000243686"/>
    </source>
</evidence>
<proteinExistence type="predicted"/>
<feature type="domain" description="DBINO" evidence="2">
    <location>
        <begin position="1"/>
        <end position="84"/>
    </location>
</feature>
<dbReference type="PROSITE" id="PS51413">
    <property type="entry name" value="DBINO"/>
    <property type="match status" value="1"/>
</dbReference>
<protein>
    <recommendedName>
        <fullName evidence="2">DBINO domain-containing protein</fullName>
    </recommendedName>
</protein>
<dbReference type="GO" id="GO:0003677">
    <property type="term" value="F:DNA binding"/>
    <property type="evidence" value="ECO:0007669"/>
    <property type="project" value="InterPro"/>
</dbReference>
<reference evidence="3 4" key="1">
    <citation type="submission" date="2015-03" db="EMBL/GenBank/DDBJ databases">
        <title>Draft genome of the nematode, Opisthorchis viverrini.</title>
        <authorList>
            <person name="Mitreva M."/>
        </authorList>
    </citation>
    <scope>NUCLEOTIDE SEQUENCE [LARGE SCALE GENOMIC DNA]</scope>
    <source>
        <strain evidence="3">Khon Kaen</strain>
    </source>
</reference>
<dbReference type="AlphaFoldDB" id="A0A1S8WPS0"/>
<feature type="compositionally biased region" description="Polar residues" evidence="1">
    <location>
        <begin position="136"/>
        <end position="160"/>
    </location>
</feature>
<dbReference type="Pfam" id="PF13892">
    <property type="entry name" value="DBINO"/>
    <property type="match status" value="1"/>
</dbReference>
<feature type="compositionally biased region" description="Polar residues" evidence="1">
    <location>
        <begin position="14"/>
        <end position="26"/>
    </location>
</feature>
<gene>
    <name evidence="3" type="ORF">X801_07741</name>
</gene>